<dbReference type="Proteomes" id="UP001211015">
    <property type="component" value="Unassembled WGS sequence"/>
</dbReference>
<sequence>MENANVENNSSDKETGEMYMTYKKNVLKMVIAIVCVILFAMTAFYCVPRFSLLSSDTVSATVVDADKHGTSGYAVLKVDEAREDGGTIFFHYYYPGNKSHLEPDESVLVSGNIMFMDESTKQGVNADLVIGTRMPVLICLILSLLGVVGAICLLPSAIRNFHNKPWSSDEETGARKKLVNAFYTAEILALVVALIFFVAGMTQVVGYTCEKNHTTGNVTYQNSRQSSQHVKVHSGNGVRNYKSHYGKGIRSTYTVLQIKANSPVNGTDVFWYEGNCIILGSKNVYIGYNDDSMSVLSQFELVMTIISGMFLLVHAVSAMLISKKNPYGGKIFWFFKF</sequence>
<keyword evidence="1" id="KW-0812">Transmembrane</keyword>
<protein>
    <recommendedName>
        <fullName evidence="4">DUF3592 domain-containing protein</fullName>
    </recommendedName>
</protein>
<evidence type="ECO:0008006" key="4">
    <source>
        <dbReference type="Google" id="ProtNLM"/>
    </source>
</evidence>
<comment type="caution">
    <text evidence="2">The sequence shown here is derived from an EMBL/GenBank/DDBJ whole genome shotgun (WGS) entry which is preliminary data.</text>
</comment>
<evidence type="ECO:0000256" key="1">
    <source>
        <dbReference type="SAM" id="Phobius"/>
    </source>
</evidence>
<dbReference type="EMBL" id="JAQMLV010000007">
    <property type="protein sequence ID" value="MDB8744714.1"/>
    <property type="molecule type" value="Genomic_DNA"/>
</dbReference>
<proteinExistence type="predicted"/>
<feature type="transmembrane region" description="Helical" evidence="1">
    <location>
        <begin position="134"/>
        <end position="158"/>
    </location>
</feature>
<accession>A0AAW6E459</accession>
<dbReference type="AlphaFoldDB" id="A0AAW6E459"/>
<feature type="transmembrane region" description="Helical" evidence="1">
    <location>
        <begin position="178"/>
        <end position="198"/>
    </location>
</feature>
<keyword evidence="1" id="KW-1133">Transmembrane helix</keyword>
<feature type="transmembrane region" description="Helical" evidence="1">
    <location>
        <begin position="301"/>
        <end position="321"/>
    </location>
</feature>
<feature type="transmembrane region" description="Helical" evidence="1">
    <location>
        <begin position="26"/>
        <end position="45"/>
    </location>
</feature>
<organism evidence="2 3">
    <name type="scientific">Ruminococcus bicirculans</name>
    <name type="common">ex Wegman et al. 2014</name>
    <dbReference type="NCBI Taxonomy" id="1160721"/>
    <lineage>
        <taxon>Bacteria</taxon>
        <taxon>Bacillati</taxon>
        <taxon>Bacillota</taxon>
        <taxon>Clostridia</taxon>
        <taxon>Eubacteriales</taxon>
        <taxon>Oscillospiraceae</taxon>
        <taxon>Ruminococcus</taxon>
    </lineage>
</organism>
<evidence type="ECO:0000313" key="2">
    <source>
        <dbReference type="EMBL" id="MDB8744714.1"/>
    </source>
</evidence>
<dbReference type="RefSeq" id="WP_243240682.1">
    <property type="nucleotide sequence ID" value="NZ_JADNGL010000004.1"/>
</dbReference>
<name>A0AAW6E459_9FIRM</name>
<keyword evidence="1" id="KW-0472">Membrane</keyword>
<evidence type="ECO:0000313" key="3">
    <source>
        <dbReference type="Proteomes" id="UP001211015"/>
    </source>
</evidence>
<reference evidence="2" key="1">
    <citation type="submission" date="2023-01" db="EMBL/GenBank/DDBJ databases">
        <title>Human gut microbiome strain richness.</title>
        <authorList>
            <person name="Chen-Liaw A."/>
        </authorList>
    </citation>
    <scope>NUCLEOTIDE SEQUENCE</scope>
    <source>
        <strain evidence="2">1001275st1_F4_1001275B_160808</strain>
    </source>
</reference>
<gene>
    <name evidence="2" type="ORF">PNU62_06765</name>
</gene>